<evidence type="ECO:0000313" key="4">
    <source>
        <dbReference type="Proteomes" id="UP000316726"/>
    </source>
</evidence>
<dbReference type="Proteomes" id="UP000316726">
    <property type="component" value="Chromosome 1"/>
</dbReference>
<dbReference type="PANTHER" id="PTHR47485:SF1">
    <property type="entry name" value="THYLAKOID LUMENAL 17.4 KDA PROTEIN, CHLOROPLASTIC"/>
    <property type="match status" value="1"/>
</dbReference>
<name>A0A5B8MBP9_9CHLO</name>
<dbReference type="SUPFAM" id="SSF141571">
    <property type="entry name" value="Pentapeptide repeat-like"/>
    <property type="match status" value="1"/>
</dbReference>
<dbReference type="Pfam" id="PF00805">
    <property type="entry name" value="Pentapeptide"/>
    <property type="match status" value="2"/>
</dbReference>
<evidence type="ECO:0000256" key="2">
    <source>
        <dbReference type="SAM" id="MobiDB-lite"/>
    </source>
</evidence>
<dbReference type="EMBL" id="CP031034">
    <property type="protein sequence ID" value="QDZ17896.1"/>
    <property type="molecule type" value="Genomic_DNA"/>
</dbReference>
<dbReference type="Gene3D" id="2.160.20.80">
    <property type="entry name" value="E3 ubiquitin-protein ligase SopA"/>
    <property type="match status" value="1"/>
</dbReference>
<accession>A0A5B8MBP9</accession>
<protein>
    <submittedName>
        <fullName evidence="3">Putative chloroplast thylakoid lumenal protein</fullName>
    </submittedName>
</protein>
<dbReference type="OrthoDB" id="9989223at2759"/>
<dbReference type="STRING" id="1764295.A0A5B8MBP9"/>
<keyword evidence="4" id="KW-1185">Reference proteome</keyword>
<sequence length="229" mass="24031">MVVVTRGASVVKGGVGAGRRSVARQAERREETTGTGTSRRTDIIGKMKESACAACAAIAVTSSAFAPQAVAETRLPPLDTRDPTRCESAYVGNTLGMANGLSDKLLDLRFCDLQGADLKGISLPGALISDANFSKANMVEVVMSKAYAVGANFEGANLTNSVLDRVEFKNANLRGVNFVNAVITGIDWEGADVTDAVFEDALISVQDVKNLCANPTLKGDSRIDVGCKK</sequence>
<keyword evidence="1" id="KW-0677">Repeat</keyword>
<dbReference type="InterPro" id="IPR001646">
    <property type="entry name" value="5peptide_repeat"/>
</dbReference>
<organism evidence="3 4">
    <name type="scientific">Chloropicon primus</name>
    <dbReference type="NCBI Taxonomy" id="1764295"/>
    <lineage>
        <taxon>Eukaryota</taxon>
        <taxon>Viridiplantae</taxon>
        <taxon>Chlorophyta</taxon>
        <taxon>Chloropicophyceae</taxon>
        <taxon>Chloropicales</taxon>
        <taxon>Chloropicaceae</taxon>
        <taxon>Chloropicon</taxon>
    </lineage>
</organism>
<dbReference type="PANTHER" id="PTHR47485">
    <property type="entry name" value="THYLAKOID LUMENAL 17.4 KDA PROTEIN, CHLOROPLASTIC"/>
    <property type="match status" value="1"/>
</dbReference>
<evidence type="ECO:0000313" key="3">
    <source>
        <dbReference type="EMBL" id="QDZ17896.1"/>
    </source>
</evidence>
<reference evidence="3 4" key="1">
    <citation type="submission" date="2018-07" db="EMBL/GenBank/DDBJ databases">
        <title>The complete nuclear genome of the prasinophyte Chloropicon primus (CCMP1205).</title>
        <authorList>
            <person name="Pombert J.-F."/>
            <person name="Otis C."/>
            <person name="Turmel M."/>
            <person name="Lemieux C."/>
        </authorList>
    </citation>
    <scope>NUCLEOTIDE SEQUENCE [LARGE SCALE GENOMIC DNA]</scope>
    <source>
        <strain evidence="3 4">CCMP1205</strain>
    </source>
</reference>
<feature type="compositionally biased region" description="Low complexity" evidence="2">
    <location>
        <begin position="15"/>
        <end position="24"/>
    </location>
</feature>
<evidence type="ECO:0000256" key="1">
    <source>
        <dbReference type="ARBA" id="ARBA00022737"/>
    </source>
</evidence>
<dbReference type="AlphaFoldDB" id="A0A5B8MBP9"/>
<gene>
    <name evidence="3" type="ORF">A3770_01p04140</name>
</gene>
<feature type="region of interest" description="Disordered" evidence="2">
    <location>
        <begin position="15"/>
        <end position="38"/>
    </location>
</feature>
<proteinExistence type="predicted"/>